<dbReference type="EMBL" id="JAUSRB010000004">
    <property type="protein sequence ID" value="MDP9870399.1"/>
    <property type="molecule type" value="Genomic_DNA"/>
</dbReference>
<proteinExistence type="predicted"/>
<accession>A0ABT9RM71</accession>
<dbReference type="Proteomes" id="UP001230426">
    <property type="component" value="Unassembled WGS sequence"/>
</dbReference>
<organism evidence="1 2">
    <name type="scientific">Streptosporangium brasiliense</name>
    <dbReference type="NCBI Taxonomy" id="47480"/>
    <lineage>
        <taxon>Bacteria</taxon>
        <taxon>Bacillati</taxon>
        <taxon>Actinomycetota</taxon>
        <taxon>Actinomycetes</taxon>
        <taxon>Streptosporangiales</taxon>
        <taxon>Streptosporangiaceae</taxon>
        <taxon>Streptosporangium</taxon>
    </lineage>
</organism>
<protein>
    <recommendedName>
        <fullName evidence="3">PD-(D/E)XK endonuclease-like domain-containing protein</fullName>
    </recommendedName>
</protein>
<evidence type="ECO:0000313" key="2">
    <source>
        <dbReference type="Proteomes" id="UP001230426"/>
    </source>
</evidence>
<gene>
    <name evidence="1" type="ORF">J2S55_009737</name>
</gene>
<reference evidence="1 2" key="1">
    <citation type="submission" date="2023-07" db="EMBL/GenBank/DDBJ databases">
        <title>Sequencing the genomes of 1000 actinobacteria strains.</title>
        <authorList>
            <person name="Klenk H.-P."/>
        </authorList>
    </citation>
    <scope>NUCLEOTIDE SEQUENCE [LARGE SCALE GENOMIC DNA]</scope>
    <source>
        <strain evidence="1 2">DSM 44109</strain>
    </source>
</reference>
<keyword evidence="2" id="KW-1185">Reference proteome</keyword>
<sequence>MLTLYFGGSEIPGWRKLLAEQDVTDVGLSFVGLSRRTKFARPWLISDKYPDGQRVFLDSGAYTVNSKPDSYSREDIETLSDRYQAFVLANLDRVEMVSELDARAMGPDWIERQRSDFYGDLGEKFLPIWDAAAGLPELERLADSYGRVGVPQTSISGRDIAGVLNRIARRGVRLHGIAMTKPDLMESIAWDSVASTSWLSPAQYGDSQIWTGHTLKRYPKAYKAQGRKRHRAHLDREGFDTDLFEGDDSTEVLKVAVWSWRQLVGHLNSRKKTLTMSPEPVTDVNGETTPAVVGMDTPEARTKTTTAVARDESERELLPGLSLRQVSRSELGENGEQISRTDNLPSIAGTSLRQCNSCYIASHCKAFRPDAGCAYEVPITLRTREQIDAADDAIRAIRFQRIAFMHMVEQMEGGYADPNLTKELDGWDRSIAKHRESESETLSISVKASSRAQAQSGMIARLFGKDASESARALAAPVQSDHVFADAGIVEAEVIGD</sequence>
<evidence type="ECO:0008006" key="3">
    <source>
        <dbReference type="Google" id="ProtNLM"/>
    </source>
</evidence>
<dbReference type="RefSeq" id="WP_306876300.1">
    <property type="nucleotide sequence ID" value="NZ_JAUSRB010000004.1"/>
</dbReference>
<name>A0ABT9RM71_9ACTN</name>
<evidence type="ECO:0000313" key="1">
    <source>
        <dbReference type="EMBL" id="MDP9870399.1"/>
    </source>
</evidence>
<comment type="caution">
    <text evidence="1">The sequence shown here is derived from an EMBL/GenBank/DDBJ whole genome shotgun (WGS) entry which is preliminary data.</text>
</comment>